<evidence type="ECO:0000256" key="7">
    <source>
        <dbReference type="ARBA" id="ARBA00023065"/>
    </source>
</evidence>
<evidence type="ECO:0000259" key="10">
    <source>
        <dbReference type="Pfam" id="PF00999"/>
    </source>
</evidence>
<keyword evidence="12" id="KW-1185">Reference proteome</keyword>
<keyword evidence="7" id="KW-0406">Ion transport</keyword>
<accession>A0A848K621</accession>
<dbReference type="InterPro" id="IPR006153">
    <property type="entry name" value="Cation/H_exchanger_TM"/>
</dbReference>
<feature type="transmembrane region" description="Helical" evidence="9">
    <location>
        <begin position="113"/>
        <end position="132"/>
    </location>
</feature>
<feature type="domain" description="Cation/H+ exchanger transmembrane" evidence="10">
    <location>
        <begin position="16"/>
        <end position="376"/>
    </location>
</feature>
<reference evidence="11 12" key="1">
    <citation type="submission" date="2019-05" db="EMBL/GenBank/DDBJ databases">
        <authorList>
            <person name="Lee S.D."/>
        </authorList>
    </citation>
    <scope>NUCLEOTIDE SEQUENCE [LARGE SCALE GENOMIC DNA]</scope>
    <source>
        <strain evidence="11 12">YC2-7</strain>
    </source>
</reference>
<feature type="transmembrane region" description="Helical" evidence="9">
    <location>
        <begin position="54"/>
        <end position="73"/>
    </location>
</feature>
<reference evidence="11 12" key="2">
    <citation type="submission" date="2020-06" db="EMBL/GenBank/DDBJ databases">
        <title>Antribacter stalactiti gen. nov., sp. nov., a new member of the family Nacardiaceae isolated from a cave.</title>
        <authorList>
            <person name="Kim I.S."/>
        </authorList>
    </citation>
    <scope>NUCLEOTIDE SEQUENCE [LARGE SCALE GENOMIC DNA]</scope>
    <source>
        <strain evidence="11 12">YC2-7</strain>
    </source>
</reference>
<organism evidence="11 12">
    <name type="scientific">Antrihabitans stalactiti</name>
    <dbReference type="NCBI Taxonomy" id="2584121"/>
    <lineage>
        <taxon>Bacteria</taxon>
        <taxon>Bacillati</taxon>
        <taxon>Actinomycetota</taxon>
        <taxon>Actinomycetes</taxon>
        <taxon>Mycobacteriales</taxon>
        <taxon>Nocardiaceae</taxon>
        <taxon>Antrihabitans</taxon>
    </lineage>
</organism>
<protein>
    <submittedName>
        <fullName evidence="11">Cation:proton antiporter</fullName>
    </submittedName>
</protein>
<feature type="transmembrane region" description="Helical" evidence="9">
    <location>
        <begin position="144"/>
        <end position="165"/>
    </location>
</feature>
<evidence type="ECO:0000256" key="3">
    <source>
        <dbReference type="ARBA" id="ARBA00022448"/>
    </source>
</evidence>
<keyword evidence="5 9" id="KW-0812">Transmembrane</keyword>
<evidence type="ECO:0000256" key="6">
    <source>
        <dbReference type="ARBA" id="ARBA00022989"/>
    </source>
</evidence>
<feature type="transmembrane region" description="Helical" evidence="9">
    <location>
        <begin position="361"/>
        <end position="383"/>
    </location>
</feature>
<dbReference type="PANTHER" id="PTHR43562:SF1">
    <property type="entry name" value="NA(+)_H(+) ANTIPORTER YJBQ-RELATED"/>
    <property type="match status" value="1"/>
</dbReference>
<name>A0A848K621_9NOCA</name>
<dbReference type="GO" id="GO:0015297">
    <property type="term" value="F:antiporter activity"/>
    <property type="evidence" value="ECO:0007669"/>
    <property type="project" value="UniProtKB-KW"/>
</dbReference>
<dbReference type="GO" id="GO:0016020">
    <property type="term" value="C:membrane"/>
    <property type="evidence" value="ECO:0007669"/>
    <property type="project" value="UniProtKB-SubCell"/>
</dbReference>
<comment type="subcellular location">
    <subcellularLocation>
        <location evidence="1">Membrane</location>
        <topology evidence="1">Multi-pass membrane protein</topology>
    </subcellularLocation>
</comment>
<feature type="transmembrane region" description="Helical" evidence="9">
    <location>
        <begin position="6"/>
        <end position="25"/>
    </location>
</feature>
<feature type="transmembrane region" description="Helical" evidence="9">
    <location>
        <begin position="299"/>
        <end position="319"/>
    </location>
</feature>
<dbReference type="EMBL" id="VCQU01000001">
    <property type="protein sequence ID" value="NMN94011.1"/>
    <property type="molecule type" value="Genomic_DNA"/>
</dbReference>
<keyword evidence="8 9" id="KW-0472">Membrane</keyword>
<sequence>MSSGLVIVLAVAAGVPLLLGFLPWLRLPGALLEIAAGVVLGPSLLGWVEPDETIRVLALLGLSILLFLAGYEVDPRRFRGHTGKTVGFSLAMSVVAAVLVAVVLSAAGVDGGIVIGIGLLATSLGLIVPVLADSGALDKPVGRLTVAGASAGEIAAVVVLSVGLAGSDTPLAGKLLLLGLLLLGLGVIAAVVVGAEHSMRITAIIRRSADTSAQIRIRLTVLLVAGLALAAEGLGFEAILGAFLAGVLVRSLDPEPEKTHPLYPVKLEAVGFGLLVPIFFITSGLNLDLSGLVDSPSALLLVPVFLAALCIVRGLPALAFRGDLATRDVIVVGLLQATSLPFLLTVSQIGTEMDLIDPATAAGLITAGLVSVLVFPAVALRLISKEESHANSKAALSQ</sequence>
<evidence type="ECO:0000256" key="1">
    <source>
        <dbReference type="ARBA" id="ARBA00004141"/>
    </source>
</evidence>
<dbReference type="AlphaFoldDB" id="A0A848K621"/>
<evidence type="ECO:0000313" key="11">
    <source>
        <dbReference type="EMBL" id="NMN94011.1"/>
    </source>
</evidence>
<dbReference type="RefSeq" id="WP_169584692.1">
    <property type="nucleotide sequence ID" value="NZ_VCQU01000001.1"/>
</dbReference>
<proteinExistence type="inferred from homology"/>
<keyword evidence="6 9" id="KW-1133">Transmembrane helix</keyword>
<evidence type="ECO:0000256" key="8">
    <source>
        <dbReference type="ARBA" id="ARBA00023136"/>
    </source>
</evidence>
<gene>
    <name evidence="11" type="ORF">FGL95_03050</name>
</gene>
<evidence type="ECO:0000256" key="4">
    <source>
        <dbReference type="ARBA" id="ARBA00022449"/>
    </source>
</evidence>
<feature type="transmembrane region" description="Helical" evidence="9">
    <location>
        <begin position="85"/>
        <end position="107"/>
    </location>
</feature>
<keyword evidence="4" id="KW-0050">Antiport</keyword>
<dbReference type="GO" id="GO:1902600">
    <property type="term" value="P:proton transmembrane transport"/>
    <property type="evidence" value="ECO:0007669"/>
    <property type="project" value="InterPro"/>
</dbReference>
<evidence type="ECO:0000256" key="9">
    <source>
        <dbReference type="SAM" id="Phobius"/>
    </source>
</evidence>
<dbReference type="PANTHER" id="PTHR43562">
    <property type="entry name" value="NAPA-TYPE SODIUM/HYDROGEN ANTIPORTER"/>
    <property type="match status" value="1"/>
</dbReference>
<dbReference type="InterPro" id="IPR038770">
    <property type="entry name" value="Na+/solute_symporter_sf"/>
</dbReference>
<feature type="transmembrane region" description="Helical" evidence="9">
    <location>
        <begin position="171"/>
        <end position="195"/>
    </location>
</feature>
<comment type="similarity">
    <text evidence="2">Belongs to the monovalent cation:proton antiporter 2 (CPA2) transporter (TC 2.A.37) family.</text>
</comment>
<feature type="transmembrane region" description="Helical" evidence="9">
    <location>
        <begin position="216"/>
        <end position="249"/>
    </location>
</feature>
<dbReference type="Pfam" id="PF00999">
    <property type="entry name" value="Na_H_Exchanger"/>
    <property type="match status" value="1"/>
</dbReference>
<evidence type="ECO:0000256" key="5">
    <source>
        <dbReference type="ARBA" id="ARBA00022692"/>
    </source>
</evidence>
<evidence type="ECO:0000256" key="2">
    <source>
        <dbReference type="ARBA" id="ARBA00005551"/>
    </source>
</evidence>
<keyword evidence="3" id="KW-0813">Transport</keyword>
<evidence type="ECO:0000313" key="12">
    <source>
        <dbReference type="Proteomes" id="UP000535543"/>
    </source>
</evidence>
<dbReference type="Gene3D" id="1.20.1530.20">
    <property type="match status" value="1"/>
</dbReference>
<dbReference type="Proteomes" id="UP000535543">
    <property type="component" value="Unassembled WGS sequence"/>
</dbReference>
<comment type="caution">
    <text evidence="11">The sequence shown here is derived from an EMBL/GenBank/DDBJ whole genome shotgun (WGS) entry which is preliminary data.</text>
</comment>